<feature type="repeat" description="ANK" evidence="1">
    <location>
        <begin position="220"/>
        <end position="252"/>
    </location>
</feature>
<gene>
    <name evidence="4" type="ORF">TSPGSL018_16228</name>
</gene>
<feature type="domain" description="Serine/threonine-protein kinase BSK1-like TPR repeats" evidence="3">
    <location>
        <begin position="329"/>
        <end position="399"/>
    </location>
</feature>
<name>A0A061R487_9CHLO</name>
<protein>
    <submittedName>
        <fullName evidence="4">Ankyrin repeat family protein</fullName>
    </submittedName>
</protein>
<feature type="region of interest" description="Disordered" evidence="2">
    <location>
        <begin position="299"/>
        <end position="324"/>
    </location>
</feature>
<dbReference type="Pfam" id="PF25575">
    <property type="entry name" value="TPR_BSK1_C"/>
    <property type="match status" value="1"/>
</dbReference>
<organism evidence="4">
    <name type="scientific">Tetraselmis sp. GSL018</name>
    <dbReference type="NCBI Taxonomy" id="582737"/>
    <lineage>
        <taxon>Eukaryota</taxon>
        <taxon>Viridiplantae</taxon>
        <taxon>Chlorophyta</taxon>
        <taxon>core chlorophytes</taxon>
        <taxon>Chlorodendrophyceae</taxon>
        <taxon>Chlorodendrales</taxon>
        <taxon>Chlorodendraceae</taxon>
        <taxon>Tetraselmis</taxon>
    </lineage>
</organism>
<dbReference type="Gene3D" id="1.25.40.10">
    <property type="entry name" value="Tetratricopeptide repeat domain"/>
    <property type="match status" value="1"/>
</dbReference>
<dbReference type="Pfam" id="PF00023">
    <property type="entry name" value="Ank"/>
    <property type="match status" value="1"/>
</dbReference>
<feature type="repeat" description="ANK" evidence="1">
    <location>
        <begin position="88"/>
        <end position="120"/>
    </location>
</feature>
<reference evidence="4" key="1">
    <citation type="submission" date="2014-05" db="EMBL/GenBank/DDBJ databases">
        <title>The transcriptome of the halophilic microalga Tetraselmis sp. GSL018 isolated from the Great Salt Lake, Utah.</title>
        <authorList>
            <person name="Jinkerson R.E."/>
            <person name="D'Adamo S."/>
            <person name="Posewitz M.C."/>
        </authorList>
    </citation>
    <scope>NUCLEOTIDE SEQUENCE</scope>
    <source>
        <strain evidence="4">GSL018</strain>
    </source>
</reference>
<proteinExistence type="predicted"/>
<feature type="repeat" description="ANK" evidence="1">
    <location>
        <begin position="187"/>
        <end position="219"/>
    </location>
</feature>
<feature type="compositionally biased region" description="Basic and acidic residues" evidence="2">
    <location>
        <begin position="299"/>
        <end position="308"/>
    </location>
</feature>
<evidence type="ECO:0000259" key="3">
    <source>
        <dbReference type="Pfam" id="PF25575"/>
    </source>
</evidence>
<dbReference type="InterPro" id="IPR011990">
    <property type="entry name" value="TPR-like_helical_dom_sf"/>
</dbReference>
<sequence length="451" mass="46940">MSGEDTCGVNFPEAVKAAAGTLLSAAAQGNSKAFREAAAKLPEAQIGGFREPSNRRNALHIAALSGQPEICATAVDEFHFPVDEPDGQGRTALSLGAAAGHPEVVRTLLDRSCSVDVPSDIGATALNYAAASGCIKSIGLLLAAGANPQADESQTGPPLLWAISTGSSESVRALLDGGADPNAANRRGATALATAAGQGRAGILRDLLAAGASVRHASSDGVTALHAAANAGSTEAIEILLEAGADPDAKDAKGHKAVHEAAVGGNRDAVALLLARTEPDPSVADADWTVDNIMLAAQEAKRKAKEESQETPSLPVPEPEDPNPELAATIKKQADKAFRAKDFSAALEGYTNSLRHDTSKAVVWANRSATLLQLSRAEEALRDAQLSRSIDKTYSKAWYREGKAAQALERWEDAACAFFEGHCVDPENRDLEICFKYAVQEGKKAHKAASS</sequence>
<feature type="repeat" description="ANK" evidence="1">
    <location>
        <begin position="154"/>
        <end position="186"/>
    </location>
</feature>
<dbReference type="AlphaFoldDB" id="A0A061R487"/>
<dbReference type="PROSITE" id="PS50297">
    <property type="entry name" value="ANK_REP_REGION"/>
    <property type="match status" value="2"/>
</dbReference>
<dbReference type="SUPFAM" id="SSF48403">
    <property type="entry name" value="Ankyrin repeat"/>
    <property type="match status" value="1"/>
</dbReference>
<dbReference type="InterPro" id="IPR051616">
    <property type="entry name" value="Cul2-RING_E3_ligase_SR"/>
</dbReference>
<dbReference type="PROSITE" id="PS50088">
    <property type="entry name" value="ANK_REPEAT"/>
    <property type="match status" value="5"/>
</dbReference>
<evidence type="ECO:0000256" key="2">
    <source>
        <dbReference type="SAM" id="MobiDB-lite"/>
    </source>
</evidence>
<accession>A0A061R487</accession>
<dbReference type="InterPro" id="IPR058209">
    <property type="entry name" value="TPR_BSK1_C"/>
</dbReference>
<evidence type="ECO:0000313" key="4">
    <source>
        <dbReference type="EMBL" id="JAC65351.1"/>
    </source>
</evidence>
<feature type="repeat" description="ANK" evidence="1">
    <location>
        <begin position="121"/>
        <end position="153"/>
    </location>
</feature>
<dbReference type="Gene3D" id="1.25.40.20">
    <property type="entry name" value="Ankyrin repeat-containing domain"/>
    <property type="match status" value="2"/>
</dbReference>
<dbReference type="InterPro" id="IPR002110">
    <property type="entry name" value="Ankyrin_rpt"/>
</dbReference>
<evidence type="ECO:0000256" key="1">
    <source>
        <dbReference type="PROSITE-ProRule" id="PRU00023"/>
    </source>
</evidence>
<dbReference type="InterPro" id="IPR036770">
    <property type="entry name" value="Ankyrin_rpt-contain_sf"/>
</dbReference>
<dbReference type="PANTHER" id="PTHR46224">
    <property type="entry name" value="ANKYRIN REPEAT FAMILY PROTEIN"/>
    <property type="match status" value="1"/>
</dbReference>
<dbReference type="PANTHER" id="PTHR46224:SF6">
    <property type="entry name" value="ANKYRIN REPEAT FAMILY PROTEIN"/>
    <property type="match status" value="1"/>
</dbReference>
<keyword evidence="1" id="KW-0040">ANK repeat</keyword>
<dbReference type="Pfam" id="PF12796">
    <property type="entry name" value="Ank_2"/>
    <property type="match status" value="2"/>
</dbReference>
<dbReference type="EMBL" id="GBEZ01021394">
    <property type="protein sequence ID" value="JAC65351.1"/>
    <property type="molecule type" value="Transcribed_RNA"/>
</dbReference>
<dbReference type="PRINTS" id="PR01415">
    <property type="entry name" value="ANKYRIN"/>
</dbReference>
<dbReference type="SMART" id="SM00248">
    <property type="entry name" value="ANK"/>
    <property type="match status" value="7"/>
</dbReference>
<dbReference type="SUPFAM" id="SSF48452">
    <property type="entry name" value="TPR-like"/>
    <property type="match status" value="1"/>
</dbReference>